<evidence type="ECO:0000313" key="3">
    <source>
        <dbReference type="Proteomes" id="UP000045545"/>
    </source>
</evidence>
<proteinExistence type="predicted"/>
<keyword evidence="1" id="KW-1133">Transmembrane helix</keyword>
<protein>
    <submittedName>
        <fullName evidence="2">Uncharacterized</fullName>
    </submittedName>
</protein>
<organism evidence="2 3">
    <name type="scientific">Syntrophomonas zehnderi OL-4</name>
    <dbReference type="NCBI Taxonomy" id="690567"/>
    <lineage>
        <taxon>Bacteria</taxon>
        <taxon>Bacillati</taxon>
        <taxon>Bacillota</taxon>
        <taxon>Clostridia</taxon>
        <taxon>Eubacteriales</taxon>
        <taxon>Syntrophomonadaceae</taxon>
        <taxon>Syntrophomonas</taxon>
    </lineage>
</organism>
<evidence type="ECO:0000313" key="2">
    <source>
        <dbReference type="EMBL" id="CFX88878.1"/>
    </source>
</evidence>
<feature type="transmembrane region" description="Helical" evidence="1">
    <location>
        <begin position="12"/>
        <end position="29"/>
    </location>
</feature>
<keyword evidence="1" id="KW-0472">Membrane</keyword>
<gene>
    <name evidence="2" type="ORF">2122</name>
</gene>
<evidence type="ECO:0000256" key="1">
    <source>
        <dbReference type="SAM" id="Phobius"/>
    </source>
</evidence>
<keyword evidence="1" id="KW-0812">Transmembrane</keyword>
<name>A0A0E4GBJ9_9FIRM</name>
<dbReference type="PROSITE" id="PS51257">
    <property type="entry name" value="PROKAR_LIPOPROTEIN"/>
    <property type="match status" value="1"/>
</dbReference>
<reference evidence="2 3" key="1">
    <citation type="submission" date="2015-03" db="EMBL/GenBank/DDBJ databases">
        <authorList>
            <person name="Murphy D."/>
        </authorList>
    </citation>
    <scope>NUCLEOTIDE SEQUENCE [LARGE SCALE GENOMIC DNA]</scope>
    <source>
        <strain evidence="2 3">OL-4</strain>
    </source>
</reference>
<dbReference type="Proteomes" id="UP000045545">
    <property type="component" value="Unassembled WGS sequence"/>
</dbReference>
<dbReference type="RefSeq" id="WP_046498655.1">
    <property type="nucleotide sequence ID" value="NZ_CGIH01000034.1"/>
</dbReference>
<dbReference type="AlphaFoldDB" id="A0A0E4GBJ9"/>
<sequence length="76" mass="8397">MLSQKQVNIRYLICLTLFLLSGCQIIVGWTATMCGVLGTMALASALLHYSPIHEALRPWYKKLSLHRPDAPSAGRA</sequence>
<accession>A0A0E4GBJ9</accession>
<dbReference type="EMBL" id="CGIH01000034">
    <property type="protein sequence ID" value="CFX88878.1"/>
    <property type="molecule type" value="Genomic_DNA"/>
</dbReference>
<keyword evidence="3" id="KW-1185">Reference proteome</keyword>